<dbReference type="InterPro" id="IPR004033">
    <property type="entry name" value="UbiE/COQ5_MeTrFase"/>
</dbReference>
<dbReference type="EMBL" id="CP042829">
    <property type="protein sequence ID" value="QFG03068.1"/>
    <property type="molecule type" value="Genomic_DNA"/>
</dbReference>
<name>A0ABX6C1X3_9CHLR</name>
<protein>
    <recommendedName>
        <fullName evidence="4">Demethylmenaquinone methyltransferase</fullName>
        <ecNumber evidence="4">2.1.1.163</ecNumber>
    </recommendedName>
</protein>
<keyword evidence="2 4" id="KW-0808">Transferase</keyword>
<reference evidence="5 6" key="1">
    <citation type="submission" date="2019-08" db="EMBL/GenBank/DDBJ databases">
        <authorList>
            <person name="Toschakov S.V."/>
        </authorList>
    </citation>
    <scope>NUCLEOTIDE SEQUENCE [LARGE SCALE GENOMIC DNA]</scope>
    <source>
        <strain evidence="5 6">3753O</strain>
    </source>
</reference>
<dbReference type="Pfam" id="PF01209">
    <property type="entry name" value="Ubie_methyltran"/>
    <property type="match status" value="1"/>
</dbReference>
<dbReference type="InterPro" id="IPR029063">
    <property type="entry name" value="SAM-dependent_MTases_sf"/>
</dbReference>
<keyword evidence="1 4" id="KW-0489">Methyltransferase</keyword>
<dbReference type="Proteomes" id="UP000326331">
    <property type="component" value="Chromosome"/>
</dbReference>
<keyword evidence="5" id="KW-0830">Ubiquinone</keyword>
<dbReference type="HAMAP" id="MF_01813">
    <property type="entry name" value="MenG_UbiE_methyltr"/>
    <property type="match status" value="1"/>
</dbReference>
<comment type="pathway">
    <text evidence="4">Quinol/quinone metabolism; menaquinone biosynthesis; menaquinol from 1,4-dihydroxy-2-naphthoate: step 2/2.</text>
</comment>
<dbReference type="SUPFAM" id="SSF53335">
    <property type="entry name" value="S-adenosyl-L-methionine-dependent methyltransferases"/>
    <property type="match status" value="1"/>
</dbReference>
<organism evidence="5 6">
    <name type="scientific">Tepidiforma bonchosmolovskayae</name>
    <dbReference type="NCBI Taxonomy" id="2601677"/>
    <lineage>
        <taxon>Bacteria</taxon>
        <taxon>Bacillati</taxon>
        <taxon>Chloroflexota</taxon>
        <taxon>Tepidiformia</taxon>
        <taxon>Tepidiformales</taxon>
        <taxon>Tepidiformaceae</taxon>
        <taxon>Tepidiforma</taxon>
    </lineage>
</organism>
<feature type="binding site" evidence="4">
    <location>
        <position position="63"/>
    </location>
    <ligand>
        <name>S-adenosyl-L-methionine</name>
        <dbReference type="ChEBI" id="CHEBI:59789"/>
    </ligand>
</feature>
<dbReference type="PROSITE" id="PS51608">
    <property type="entry name" value="SAM_MT_UBIE"/>
    <property type="match status" value="1"/>
</dbReference>
<evidence type="ECO:0000313" key="6">
    <source>
        <dbReference type="Proteomes" id="UP000326331"/>
    </source>
</evidence>
<dbReference type="CDD" id="cd02440">
    <property type="entry name" value="AdoMet_MTases"/>
    <property type="match status" value="1"/>
</dbReference>
<keyword evidence="3 4" id="KW-0949">S-adenosyl-L-methionine</keyword>
<dbReference type="GO" id="GO:0008168">
    <property type="term" value="F:methyltransferase activity"/>
    <property type="evidence" value="ECO:0007669"/>
    <property type="project" value="UniProtKB-KW"/>
</dbReference>
<dbReference type="EC" id="2.1.1.163" evidence="4"/>
<dbReference type="RefSeq" id="WP_158066985.1">
    <property type="nucleotide sequence ID" value="NZ_CP042829.1"/>
</dbReference>
<feature type="binding site" evidence="4">
    <location>
        <position position="81"/>
    </location>
    <ligand>
        <name>S-adenosyl-L-methionine</name>
        <dbReference type="ChEBI" id="CHEBI:59789"/>
    </ligand>
</feature>
<comment type="function">
    <text evidence="4">Methyltransferase required for the conversion of demethylmenaquinol (DMKH2) to menaquinol (MKH2).</text>
</comment>
<proteinExistence type="inferred from homology"/>
<reference evidence="5 6" key="2">
    <citation type="submission" date="2019-10" db="EMBL/GenBank/DDBJ databases">
        <title>Thermopilla bonchosmolovskayae gen. nov., sp. nov., a moderately thermophilic Chloroflexi bacterium from a Chukotka hot spring (Arctic, Russia), representing a novel classis Thermopillaia, which include previously uncultivated lineage OLB14.</title>
        <authorList>
            <person name="Kochetkova T.V."/>
            <person name="Zayulina K.S."/>
            <person name="Zhigarkov V.S."/>
            <person name="Minaev N.V."/>
            <person name="Novikov A."/>
            <person name="Toshchakov S.V."/>
            <person name="Elcheninov A.G."/>
            <person name="Kublanov I.V."/>
        </authorList>
    </citation>
    <scope>NUCLEOTIDE SEQUENCE [LARGE SCALE GENOMIC DNA]</scope>
    <source>
        <strain evidence="5 6">3753O</strain>
    </source>
</reference>
<evidence type="ECO:0000256" key="3">
    <source>
        <dbReference type="ARBA" id="ARBA00022691"/>
    </source>
</evidence>
<sequence>MAHLPPPEEKARAVRAMFDRISPSYDRVNRLMTFGADQRWRMALVERLGVSPADVVLDLACGTGDFVELCRARGALAVGLDFSRGMLEQAAARSGETSAWVQGDALRLPFRDGVFTVAVSGFALRNFVAIPPVLAELARVLQPGGRLGLLEVDRPRNPLVAAGHRFYFQKVVPRVGGLLADRSAYHYLPESAAYLPEEAEMVRMLREAGFHRIRKQRPMFGAIQSITAERQ</sequence>
<feature type="binding site" evidence="4">
    <location>
        <begin position="104"/>
        <end position="105"/>
    </location>
    <ligand>
        <name>S-adenosyl-L-methionine</name>
        <dbReference type="ChEBI" id="CHEBI:59789"/>
    </ligand>
</feature>
<evidence type="ECO:0000313" key="5">
    <source>
        <dbReference type="EMBL" id="QFG03068.1"/>
    </source>
</evidence>
<keyword evidence="6" id="KW-1185">Reference proteome</keyword>
<keyword evidence="4" id="KW-0474">Menaquinone biosynthesis</keyword>
<dbReference type="NCBIfam" id="TIGR01934">
    <property type="entry name" value="MenG_MenH_UbiE"/>
    <property type="match status" value="1"/>
</dbReference>
<dbReference type="PANTHER" id="PTHR43591">
    <property type="entry name" value="METHYLTRANSFERASE"/>
    <property type="match status" value="1"/>
</dbReference>
<dbReference type="Gene3D" id="3.40.50.150">
    <property type="entry name" value="Vaccinia Virus protein VP39"/>
    <property type="match status" value="1"/>
</dbReference>
<comment type="similarity">
    <text evidence="4">Belongs to the class I-like SAM-binding methyltransferase superfamily. MenG/UbiE family.</text>
</comment>
<evidence type="ECO:0000256" key="1">
    <source>
        <dbReference type="ARBA" id="ARBA00022603"/>
    </source>
</evidence>
<comment type="catalytic activity">
    <reaction evidence="4">
        <text>a 2-demethylmenaquinol + S-adenosyl-L-methionine = a menaquinol + S-adenosyl-L-homocysteine + H(+)</text>
        <dbReference type="Rhea" id="RHEA:42640"/>
        <dbReference type="Rhea" id="RHEA-COMP:9539"/>
        <dbReference type="Rhea" id="RHEA-COMP:9563"/>
        <dbReference type="ChEBI" id="CHEBI:15378"/>
        <dbReference type="ChEBI" id="CHEBI:18151"/>
        <dbReference type="ChEBI" id="CHEBI:55437"/>
        <dbReference type="ChEBI" id="CHEBI:57856"/>
        <dbReference type="ChEBI" id="CHEBI:59789"/>
        <dbReference type="EC" id="2.1.1.163"/>
    </reaction>
</comment>
<accession>A0ABX6C1X3</accession>
<gene>
    <name evidence="4" type="primary">menG</name>
    <name evidence="5" type="ORF">Tbon_07090</name>
</gene>
<evidence type="ECO:0000256" key="4">
    <source>
        <dbReference type="HAMAP-Rule" id="MF_01813"/>
    </source>
</evidence>
<dbReference type="GO" id="GO:0032259">
    <property type="term" value="P:methylation"/>
    <property type="evidence" value="ECO:0007669"/>
    <property type="project" value="UniProtKB-KW"/>
</dbReference>
<comment type="caution">
    <text evidence="4">Lacks conserved residue(s) required for the propagation of feature annotation.</text>
</comment>
<dbReference type="PANTHER" id="PTHR43591:SF24">
    <property type="entry name" value="2-METHOXY-6-POLYPRENYL-1,4-BENZOQUINOL METHYLASE, MITOCHONDRIAL"/>
    <property type="match status" value="1"/>
</dbReference>
<evidence type="ECO:0000256" key="2">
    <source>
        <dbReference type="ARBA" id="ARBA00022679"/>
    </source>
</evidence>